<protein>
    <submittedName>
        <fullName evidence="1">Uncharacterized protein</fullName>
    </submittedName>
</protein>
<reference evidence="1 2" key="2">
    <citation type="journal article" date="2017" name="Sci. Rep.">
        <title>Ant-infecting Ophiocordyceps genomes reveal a high diversity of potential behavioral manipulation genes and a possible major role for enterotoxins.</title>
        <authorList>
            <person name="de Bekker C."/>
            <person name="Ohm R.A."/>
            <person name="Evans H.C."/>
            <person name="Brachmann A."/>
            <person name="Hughes D.P."/>
        </authorList>
    </citation>
    <scope>NUCLEOTIDE SEQUENCE [LARGE SCALE GENOMIC DNA]</scope>
    <source>
        <strain evidence="1 2">SC16a</strain>
    </source>
</reference>
<comment type="caution">
    <text evidence="1">The sequence shown here is derived from an EMBL/GenBank/DDBJ whole genome shotgun (WGS) entry which is preliminary data.</text>
</comment>
<organism evidence="1 2">
    <name type="scientific">Ophiocordyceps unilateralis</name>
    <name type="common">Zombie-ant fungus</name>
    <name type="synonym">Torrubia unilateralis</name>
    <dbReference type="NCBI Taxonomy" id="268505"/>
    <lineage>
        <taxon>Eukaryota</taxon>
        <taxon>Fungi</taxon>
        <taxon>Dikarya</taxon>
        <taxon>Ascomycota</taxon>
        <taxon>Pezizomycotina</taxon>
        <taxon>Sordariomycetes</taxon>
        <taxon>Hypocreomycetidae</taxon>
        <taxon>Hypocreales</taxon>
        <taxon>Ophiocordycipitaceae</taxon>
        <taxon>Ophiocordyceps</taxon>
    </lineage>
</organism>
<evidence type="ECO:0000313" key="2">
    <source>
        <dbReference type="Proteomes" id="UP000037136"/>
    </source>
</evidence>
<reference evidence="1 2" key="1">
    <citation type="journal article" date="2015" name="BMC Genomics">
        <title>Gene expression during zombie ant biting behavior reflects the complexity underlying fungal parasitic behavioral manipulation.</title>
        <authorList>
            <person name="de Bekker C."/>
            <person name="Ohm R.A."/>
            <person name="Loreto R.G."/>
            <person name="Sebastian A."/>
            <person name="Albert I."/>
            <person name="Merrow M."/>
            <person name="Brachmann A."/>
            <person name="Hughes D.P."/>
        </authorList>
    </citation>
    <scope>NUCLEOTIDE SEQUENCE [LARGE SCALE GENOMIC DNA]</scope>
    <source>
        <strain evidence="1 2">SC16a</strain>
    </source>
</reference>
<evidence type="ECO:0000313" key="1">
    <source>
        <dbReference type="EMBL" id="PFH60290.1"/>
    </source>
</evidence>
<dbReference type="Proteomes" id="UP000037136">
    <property type="component" value="Unassembled WGS sequence"/>
</dbReference>
<name>A0A2A9PHD3_OPHUN</name>
<dbReference type="EMBL" id="LAZP02000138">
    <property type="protein sequence ID" value="PFH60290.1"/>
    <property type="molecule type" value="Genomic_DNA"/>
</dbReference>
<keyword evidence="2" id="KW-1185">Reference proteome</keyword>
<gene>
    <name evidence="1" type="ORF">XA68_11173</name>
</gene>
<accession>A0A2A9PHD3</accession>
<proteinExistence type="predicted"/>
<sequence>MMQATPHNAFNPFNKARVVGPAVALCFPRNKPPTSNTITTQPSLPLHEAAFRDHPSDTNLQTLLLYMQPLP</sequence>
<dbReference type="AlphaFoldDB" id="A0A2A9PHD3"/>